<evidence type="ECO:0000313" key="2">
    <source>
        <dbReference type="Proteomes" id="UP001239019"/>
    </source>
</evidence>
<reference evidence="1 2" key="1">
    <citation type="submission" date="2023-08" db="EMBL/GenBank/DDBJ databases">
        <title>Whole-genome sequencing of halo(alkali)philic microorganisms from hypersaline lakes.</title>
        <authorList>
            <person name="Sorokin D.Y."/>
            <person name="Abbas B."/>
            <person name="Merkel A.Y."/>
        </authorList>
    </citation>
    <scope>NUCLEOTIDE SEQUENCE [LARGE SCALE GENOMIC DNA]</scope>
    <source>
        <strain evidence="1 2">AB-CW4</strain>
    </source>
</reference>
<keyword evidence="2" id="KW-1185">Reference proteome</keyword>
<accession>A0ABU0W3K6</accession>
<comment type="caution">
    <text evidence="1">The sequence shown here is derived from an EMBL/GenBank/DDBJ whole genome shotgun (WGS) entry which is preliminary data.</text>
</comment>
<evidence type="ECO:0000313" key="1">
    <source>
        <dbReference type="EMBL" id="MDQ2068604.1"/>
    </source>
</evidence>
<name>A0ABU0W3K6_9GAMM</name>
<dbReference type="EMBL" id="JAVDDT010000001">
    <property type="protein sequence ID" value="MDQ2068604.1"/>
    <property type="molecule type" value="Genomic_DNA"/>
</dbReference>
<sequence length="146" mass="16020">MNRSQIRERTIHGFDDMIAIAAAEPQPHKLLTVLLRIDHAYAQGDDGKTRPIENEGELVPIAIKSFDIDEKLDFASLKEDADAGAPGWGLMMMAVLPGQGPNPPSEEDVDNHLKRMAQTILSGGSLDRFLFIDREGNAVSMESQHG</sequence>
<gene>
    <name evidence="1" type="ORF">RBH19_01795</name>
</gene>
<organism evidence="1 2">
    <name type="scientific">Natronospira bacteriovora</name>
    <dbReference type="NCBI Taxonomy" id="3069753"/>
    <lineage>
        <taxon>Bacteria</taxon>
        <taxon>Pseudomonadati</taxon>
        <taxon>Pseudomonadota</taxon>
        <taxon>Gammaproteobacteria</taxon>
        <taxon>Natronospirales</taxon>
        <taxon>Natronospiraceae</taxon>
        <taxon>Natronospira</taxon>
    </lineage>
</organism>
<dbReference type="RefSeq" id="WP_306727086.1">
    <property type="nucleotide sequence ID" value="NZ_JAVDDT010000001.1"/>
</dbReference>
<proteinExistence type="predicted"/>
<protein>
    <submittedName>
        <fullName evidence="1">Uncharacterized protein</fullName>
    </submittedName>
</protein>
<dbReference type="Proteomes" id="UP001239019">
    <property type="component" value="Unassembled WGS sequence"/>
</dbReference>